<gene>
    <name evidence="3" type="ORF">SMD11_0211</name>
</gene>
<dbReference type="Proteomes" id="UP000195755">
    <property type="component" value="Chromosome"/>
</dbReference>
<keyword evidence="2" id="KW-0732">Signal</keyword>
<dbReference type="EMBL" id="CP021744">
    <property type="protein sequence ID" value="ARZ65877.1"/>
    <property type="molecule type" value="Genomic_DNA"/>
</dbReference>
<dbReference type="AlphaFoldDB" id="A0A1Z2KUZ1"/>
<feature type="chain" id="PRO_5013391786" evidence="2">
    <location>
        <begin position="33"/>
        <end position="259"/>
    </location>
</feature>
<dbReference type="RefSeq" id="WP_199843774.1">
    <property type="nucleotide sequence ID" value="NZ_CP021744.1"/>
</dbReference>
<evidence type="ECO:0000313" key="4">
    <source>
        <dbReference type="Proteomes" id="UP000195755"/>
    </source>
</evidence>
<reference evidence="3 4" key="1">
    <citation type="submission" date="2017-06" db="EMBL/GenBank/DDBJ databases">
        <title>Streptomyces albireticuli Genome sequencing and assembly.</title>
        <authorList>
            <person name="Wang Y."/>
            <person name="Du B."/>
            <person name="Ding Y."/>
            <person name="Liu H."/>
            <person name="Hou Q."/>
            <person name="Liu K."/>
            <person name="Yao L."/>
            <person name="Wang C."/>
        </authorList>
    </citation>
    <scope>NUCLEOTIDE SEQUENCE [LARGE SCALE GENOMIC DNA]</scope>
    <source>
        <strain evidence="3 4">MDJK11</strain>
    </source>
</reference>
<feature type="region of interest" description="Disordered" evidence="1">
    <location>
        <begin position="208"/>
        <end position="259"/>
    </location>
</feature>
<protein>
    <submittedName>
        <fullName evidence="3">Uncharacterized protein</fullName>
    </submittedName>
</protein>
<proteinExistence type="predicted"/>
<organism evidence="3 4">
    <name type="scientific">Streptomyces albireticuli</name>
    <dbReference type="NCBI Taxonomy" id="1940"/>
    <lineage>
        <taxon>Bacteria</taxon>
        <taxon>Bacillati</taxon>
        <taxon>Actinomycetota</taxon>
        <taxon>Actinomycetes</taxon>
        <taxon>Kitasatosporales</taxon>
        <taxon>Streptomycetaceae</taxon>
        <taxon>Streptomyces</taxon>
    </lineage>
</organism>
<evidence type="ECO:0000256" key="2">
    <source>
        <dbReference type="SAM" id="SignalP"/>
    </source>
</evidence>
<feature type="compositionally biased region" description="Basic and acidic residues" evidence="1">
    <location>
        <begin position="223"/>
        <end position="238"/>
    </location>
</feature>
<sequence length="259" mass="27470">MANFRMGKRGRVLLVAAAAATAVGAAALPATAADGPTVADVMASCASGSDVSSCEFLNPEIQKAYLGNFHQVSDTLYNCSTSDATQGLNWSDKVGTTDSAEVSITAGGKLAGIVDLSVTAKYGHSWSTEHSDGGSMGMTVKPGEVGWISRAQAMQEVKGRWNLWYKHTHWGHYNWYWNDTVTSPAPNDTDGVKNAVVVKTRPMTDAEKATCGAQNGKAFVSKTKVEVPKDDKTHHDAPGKPTPGTNDTPPAQEVNDKKQ</sequence>
<evidence type="ECO:0000256" key="1">
    <source>
        <dbReference type="SAM" id="MobiDB-lite"/>
    </source>
</evidence>
<dbReference type="KEGG" id="salj:SMD11_0211"/>
<feature type="signal peptide" evidence="2">
    <location>
        <begin position="1"/>
        <end position="32"/>
    </location>
</feature>
<name>A0A1Z2KUZ1_9ACTN</name>
<evidence type="ECO:0000313" key="3">
    <source>
        <dbReference type="EMBL" id="ARZ65877.1"/>
    </source>
</evidence>
<accession>A0A1Z2KUZ1</accession>